<protein>
    <submittedName>
        <fullName evidence="4">2-oxoacid:ferredoxin/flavodoxin oxidoreductase subunit family protein</fullName>
    </submittedName>
</protein>
<dbReference type="PANTHER" id="PTHR48084:SF3">
    <property type="entry name" value="SUBUNIT OF PYRUVATE:FLAVODOXIN OXIDOREDUCTASE"/>
    <property type="match status" value="1"/>
</dbReference>
<reference evidence="5" key="1">
    <citation type="journal article" date="2013" name="BMC Microbiol.">
        <title>Taxonomy and evolution of bacteriochlorophyll a-containing members of the OM60/NOR5 clade of marine gammaproteobacteria: description of Luminiphilus syltensis gen. nov., sp. nov., reclassification of Haliea rubra as Pseudohaliea rubra gen. nov., comb. nov., and emendation of Chromatocurvus halotolerans.</title>
        <authorList>
            <person name="Spring S."/>
            <person name="Riedel T."/>
            <person name="Sproer C."/>
            <person name="Yan S."/>
            <person name="Harder J."/>
            <person name="Fuchs B.M."/>
        </authorList>
    </citation>
    <scope>NUCLEOTIDE SEQUENCE [LARGE SCALE GENOMIC DNA]</scope>
    <source>
        <strain evidence="5">NOR51-B</strain>
    </source>
</reference>
<proteinExistence type="predicted"/>
<dbReference type="AlphaFoldDB" id="B8KTX2"/>
<dbReference type="CDD" id="cd07034">
    <property type="entry name" value="TPP_PYR_PFOR_IOR-alpha_like"/>
    <property type="match status" value="1"/>
</dbReference>
<dbReference type="HOGENOM" id="CLU_009166_1_0_6"/>
<dbReference type="SUPFAM" id="SSF53323">
    <property type="entry name" value="Pyruvate-ferredoxin oxidoreductase, PFOR, domain III"/>
    <property type="match status" value="1"/>
</dbReference>
<dbReference type="eggNOG" id="COG1014">
    <property type="taxonomic scope" value="Bacteria"/>
</dbReference>
<evidence type="ECO:0000313" key="4">
    <source>
        <dbReference type="EMBL" id="EED36786.1"/>
    </source>
</evidence>
<keyword evidence="5" id="KW-1185">Reference proteome</keyword>
<dbReference type="PANTHER" id="PTHR48084">
    <property type="entry name" value="2-OXOGLUTARATE OXIDOREDUCTASE SUBUNIT KORB-RELATED"/>
    <property type="match status" value="1"/>
</dbReference>
<feature type="domain" description="DUF6537" evidence="3">
    <location>
        <begin position="932"/>
        <end position="1130"/>
    </location>
</feature>
<dbReference type="Gene3D" id="3.40.920.10">
    <property type="entry name" value="Pyruvate-ferredoxin oxidoreductase, PFOR, domain III"/>
    <property type="match status" value="1"/>
</dbReference>
<accession>B8KTX2</accession>
<dbReference type="InterPro" id="IPR029061">
    <property type="entry name" value="THDP-binding"/>
</dbReference>
<keyword evidence="1" id="KW-0560">Oxidoreductase</keyword>
<dbReference type="Pfam" id="PF01558">
    <property type="entry name" value="POR"/>
    <property type="match status" value="1"/>
</dbReference>
<dbReference type="InterPro" id="IPR051457">
    <property type="entry name" value="2-oxoacid:Fd_oxidoreductase"/>
</dbReference>
<dbReference type="InterPro" id="IPR002869">
    <property type="entry name" value="Pyrv_flavodox_OxRed_cen"/>
</dbReference>
<evidence type="ECO:0000313" key="5">
    <source>
        <dbReference type="Proteomes" id="UP000004699"/>
    </source>
</evidence>
<evidence type="ECO:0000256" key="1">
    <source>
        <dbReference type="ARBA" id="ARBA00023002"/>
    </source>
</evidence>
<dbReference type="InterPro" id="IPR002880">
    <property type="entry name" value="Pyrv_Fd/Flavodoxin_OxRdtase_N"/>
</dbReference>
<dbReference type="NCBIfam" id="NF009589">
    <property type="entry name" value="PRK13030.1"/>
    <property type="match status" value="1"/>
</dbReference>
<organism evidence="4 5">
    <name type="scientific">Luminiphilus syltensis NOR5-1B</name>
    <dbReference type="NCBI Taxonomy" id="565045"/>
    <lineage>
        <taxon>Bacteria</taxon>
        <taxon>Pseudomonadati</taxon>
        <taxon>Pseudomonadota</taxon>
        <taxon>Gammaproteobacteria</taxon>
        <taxon>Cellvibrionales</taxon>
        <taxon>Halieaceae</taxon>
        <taxon>Luminiphilus</taxon>
    </lineage>
</organism>
<dbReference type="NCBIfam" id="NF009588">
    <property type="entry name" value="PRK13029.1"/>
    <property type="match status" value="1"/>
</dbReference>
<dbReference type="GO" id="GO:0016903">
    <property type="term" value="F:oxidoreductase activity, acting on the aldehyde or oxo group of donors"/>
    <property type="evidence" value="ECO:0007669"/>
    <property type="project" value="InterPro"/>
</dbReference>
<dbReference type="Pfam" id="PF20169">
    <property type="entry name" value="DUF6537"/>
    <property type="match status" value="1"/>
</dbReference>
<dbReference type="OrthoDB" id="9803617at2"/>
<feature type="domain" description="Pyruvate/ketoisovalerate oxidoreductase catalytic" evidence="2">
    <location>
        <begin position="719"/>
        <end position="904"/>
    </location>
</feature>
<gene>
    <name evidence="4" type="primary">iorA_2</name>
    <name evidence="4" type="ORF">NOR51B_2739</name>
</gene>
<dbReference type="InterPro" id="IPR046667">
    <property type="entry name" value="DUF6537"/>
</dbReference>
<dbReference type="EMBL" id="DS999411">
    <property type="protein sequence ID" value="EED36786.1"/>
    <property type="molecule type" value="Genomic_DNA"/>
</dbReference>
<dbReference type="Proteomes" id="UP000004699">
    <property type="component" value="Unassembled WGS sequence"/>
</dbReference>
<dbReference type="RefSeq" id="WP_009021528.1">
    <property type="nucleotide sequence ID" value="NZ_DS999411.1"/>
</dbReference>
<dbReference type="InterPro" id="IPR019752">
    <property type="entry name" value="Pyrv/ketoisovalerate_OxRed_cat"/>
</dbReference>
<dbReference type="SUPFAM" id="SSF52518">
    <property type="entry name" value="Thiamin diphosphate-binding fold (THDP-binding)"/>
    <property type="match status" value="2"/>
</dbReference>
<name>B8KTX2_9GAMM</name>
<evidence type="ECO:0000259" key="2">
    <source>
        <dbReference type="Pfam" id="PF01558"/>
    </source>
</evidence>
<sequence>MQAVSLRDRYELEQGLVFLNPMQALVRLVLTQAQVDSRAGLNTAGFVSGYRGSPLGGFDKALWSESQLLTDAHIKFQPGLNEDLAATSVWGSQLTGIDPKRTVDGVFGLWYGKGPGVDRSMDALKHANMAGTSRFGGALAVAGDDHGAFSSSNAHQSDHMLIGASMPVLYPATLEELIDFGIRGWALSRFSGCWVGIKLVSEIAETSRITAVGLDRHQLSPLEYDPACEISWPAPPLMMERSLVEVRLPRVHEFTNANGFDATLWREQRSRLGIVAAGKSWLDVREALSLLGIDEAEARRMGLALYKPGLIWPLNATGLREFALGLNEMMVVEEKRPIIEDQAARLLYGLAGAPQIIGEQDAKGHPLIAVAGDLQALDLAVTLGDWLEGKGTLGDTAQARLTDLKHRREPQDNAIAAPPPRKPFYCAGCPHNTSTRVPEGSHAMAGIGCHGMAAWIPSRSIVSMTHMGGEGMHWLGRAPFTDESHIFQNVGDGTYAHSASLNIRAAVAAGVTMTFKILYNEAVAMTGGQPVEAGLSVGQICELVLAEHVAEVVVVTDDLHRFDGAVLPRAVTLLPREQFDEVQERLREKAGVTVLIYAQGCAAEKRRKRKRQQLEDPAVRVMINDRVCEGCGDCGRKSNCVAIQPLETPLGRKRKINQSACNKDLSCLRGFCPSFVSFEGGEYAPRKTRELEQSWRAELPTPEARALPDVFSLAMAGIGGGGVVSVAAIMGMAAHIEGLGASILDVTGLAQKNGAVYSHIRFSRDPDRLASGRIPEGCADVVLGFDLIAAAGEGAAKTLNANQTETFLNAVFTPSADFIDDGDQDFGEERMRQRINERSRKMAVIDAGGAAERLLGDQIFSNLVLLGAAWQSGTIPLSADALKTAITLNGASVDKSLVAFDLGRLVIADSARFAELDQIEGMAGAPVAETADALIAQRATLLEDYQNRAYADRFRAFMKKVAAADNAFPDRNQALTRRVAEALFKHMAIKDEYEVARLYAETDFMARAQENFSGDARPVFHLAPPLLSKRDPVTGELIKRQFGSWILPAFRVLAKLRPLRETPFDVFGLTEERRWERALRSQLMDDIDAMLPELNPGNYDDVVYYAALSLEIRGFGHVKKANGDRIEPQLRECRDRVLSTIVREYAA</sequence>
<dbReference type="Gene3D" id="3.40.50.970">
    <property type="match status" value="1"/>
</dbReference>
<dbReference type="eggNOG" id="COG4231">
    <property type="taxonomic scope" value="Bacteria"/>
</dbReference>
<evidence type="ECO:0000259" key="3">
    <source>
        <dbReference type="Pfam" id="PF20169"/>
    </source>
</evidence>
<dbReference type="STRING" id="565045.NOR51B_2739"/>